<organism evidence="2 3">
    <name type="scientific">Candidatus Wolfebacteria bacterium GW2011_GWA2_47_9b</name>
    <dbReference type="NCBI Taxonomy" id="1619005"/>
    <lineage>
        <taxon>Bacteria</taxon>
        <taxon>Candidatus Wolfeibacteriota</taxon>
    </lineage>
</organism>
<protein>
    <submittedName>
        <fullName evidence="2">Uncharacterized protein</fullName>
    </submittedName>
</protein>
<comment type="caution">
    <text evidence="2">The sequence shown here is derived from an EMBL/GenBank/DDBJ whole genome shotgun (WGS) entry which is preliminary data.</text>
</comment>
<dbReference type="EMBL" id="LCPB01000001">
    <property type="protein sequence ID" value="KKU90530.1"/>
    <property type="molecule type" value="Genomic_DNA"/>
</dbReference>
<evidence type="ECO:0000256" key="1">
    <source>
        <dbReference type="SAM" id="Phobius"/>
    </source>
</evidence>
<gene>
    <name evidence="2" type="ORF">UY19_C0001G0007</name>
</gene>
<feature type="transmembrane region" description="Helical" evidence="1">
    <location>
        <begin position="173"/>
        <end position="195"/>
    </location>
</feature>
<dbReference type="AlphaFoldDB" id="A0A0G1X836"/>
<feature type="transmembrane region" description="Helical" evidence="1">
    <location>
        <begin position="150"/>
        <end position="167"/>
    </location>
</feature>
<keyword evidence="1" id="KW-1133">Transmembrane helix</keyword>
<name>A0A0G1X836_9BACT</name>
<evidence type="ECO:0000313" key="2">
    <source>
        <dbReference type="EMBL" id="KKU90530.1"/>
    </source>
</evidence>
<feature type="transmembrane region" description="Helical" evidence="1">
    <location>
        <begin position="44"/>
        <end position="70"/>
    </location>
</feature>
<sequence length="213" mass="23358">MNKMLALAGGAVWGVLLVVITFLNYFSGIISGIWLAIIGNWGNIIFGILISVMMPFVYSIVALPTMLFMLPIKYFIEKNNRIATSVFALANLLYSNAIIIVWVMAVFVYFTDKASGSSSIPLLLWGYSVALAPLAYMAKEEPANSTGTAMGIFLAIISYLSLMIMWLTTGINFAVLIILAVIVATLNLLIAIPIMRREGREAILNKSSKVYED</sequence>
<keyword evidence="1" id="KW-0812">Transmembrane</keyword>
<proteinExistence type="predicted"/>
<accession>A0A0G1X836</accession>
<evidence type="ECO:0000313" key="3">
    <source>
        <dbReference type="Proteomes" id="UP000033882"/>
    </source>
</evidence>
<feature type="transmembrane region" description="Helical" evidence="1">
    <location>
        <begin position="82"/>
        <end position="110"/>
    </location>
</feature>
<feature type="transmembrane region" description="Helical" evidence="1">
    <location>
        <begin position="12"/>
        <end position="38"/>
    </location>
</feature>
<dbReference type="Proteomes" id="UP000033882">
    <property type="component" value="Unassembled WGS sequence"/>
</dbReference>
<feature type="transmembrane region" description="Helical" evidence="1">
    <location>
        <begin position="122"/>
        <end position="138"/>
    </location>
</feature>
<reference evidence="2 3" key="1">
    <citation type="journal article" date="2015" name="Nature">
        <title>rRNA introns, odd ribosomes, and small enigmatic genomes across a large radiation of phyla.</title>
        <authorList>
            <person name="Brown C.T."/>
            <person name="Hug L.A."/>
            <person name="Thomas B.C."/>
            <person name="Sharon I."/>
            <person name="Castelle C.J."/>
            <person name="Singh A."/>
            <person name="Wilkins M.J."/>
            <person name="Williams K.H."/>
            <person name="Banfield J.F."/>
        </authorList>
    </citation>
    <scope>NUCLEOTIDE SEQUENCE [LARGE SCALE GENOMIC DNA]</scope>
</reference>
<keyword evidence="1" id="KW-0472">Membrane</keyword>